<dbReference type="InterPro" id="IPR004046">
    <property type="entry name" value="GST_C"/>
</dbReference>
<dbReference type="AlphaFoldDB" id="A0A6I2L9T1"/>
<comment type="caution">
    <text evidence="3">The sequence shown here is derived from an EMBL/GenBank/DDBJ whole genome shotgun (WGS) entry which is preliminary data.</text>
</comment>
<dbReference type="Gene3D" id="1.20.1050.10">
    <property type="match status" value="1"/>
</dbReference>
<gene>
    <name evidence="3" type="ORF">GJ699_32010</name>
</gene>
<dbReference type="Pfam" id="PF13417">
    <property type="entry name" value="GST_N_3"/>
    <property type="match status" value="1"/>
</dbReference>
<dbReference type="GO" id="GO:0016740">
    <property type="term" value="F:transferase activity"/>
    <property type="evidence" value="ECO:0007669"/>
    <property type="project" value="UniProtKB-KW"/>
</dbReference>
<dbReference type="SUPFAM" id="SSF47616">
    <property type="entry name" value="GST C-terminal domain-like"/>
    <property type="match status" value="1"/>
</dbReference>
<keyword evidence="4" id="KW-1185">Reference proteome</keyword>
<sequence>MSLTLYYHPLSSFCQKALIALYENGAAFDKRIINLGDQADRAELEAIWPICKFPVLRDSEHRRDVPETSILIEYLDQRYPGAARLLPADWEAALDVRLWDRFFDLYVQGPVQTIVGAHLSGLSCDQTKERTKLKTAYKMIEKRMASRGWLCGESFSMADCAAAPALFYAATLVPFPEQYHHLQSYFERLIARPSVQRVLEEAKPYFSMYPFASDIPERFL</sequence>
<feature type="domain" description="GST C-terminal" evidence="2">
    <location>
        <begin position="88"/>
        <end position="211"/>
    </location>
</feature>
<evidence type="ECO:0000259" key="1">
    <source>
        <dbReference type="PROSITE" id="PS50404"/>
    </source>
</evidence>
<feature type="domain" description="GST N-terminal" evidence="1">
    <location>
        <begin position="1"/>
        <end position="83"/>
    </location>
</feature>
<dbReference type="RefSeq" id="WP_154383473.1">
    <property type="nucleotide sequence ID" value="NZ_WKJK01000031.1"/>
</dbReference>
<dbReference type="PANTHER" id="PTHR44051:SF8">
    <property type="entry name" value="GLUTATHIONE S-TRANSFERASE GSTA"/>
    <property type="match status" value="1"/>
</dbReference>
<keyword evidence="3" id="KW-0808">Transferase</keyword>
<dbReference type="InterPro" id="IPR036282">
    <property type="entry name" value="Glutathione-S-Trfase_C_sf"/>
</dbReference>
<dbReference type="InterPro" id="IPR036249">
    <property type="entry name" value="Thioredoxin-like_sf"/>
</dbReference>
<dbReference type="Gene3D" id="3.40.30.10">
    <property type="entry name" value="Glutaredoxin"/>
    <property type="match status" value="1"/>
</dbReference>
<evidence type="ECO:0000259" key="2">
    <source>
        <dbReference type="PROSITE" id="PS50405"/>
    </source>
</evidence>
<dbReference type="InterPro" id="IPR040079">
    <property type="entry name" value="Glutathione_S-Trfase"/>
</dbReference>
<organism evidence="3 4">
    <name type="scientific">Duganella guangzhouensis</name>
    <dbReference type="NCBI Taxonomy" id="2666084"/>
    <lineage>
        <taxon>Bacteria</taxon>
        <taxon>Pseudomonadati</taxon>
        <taxon>Pseudomonadota</taxon>
        <taxon>Betaproteobacteria</taxon>
        <taxon>Burkholderiales</taxon>
        <taxon>Oxalobacteraceae</taxon>
        <taxon>Telluria group</taxon>
        <taxon>Duganella</taxon>
    </lineage>
</organism>
<dbReference type="Proteomes" id="UP000433309">
    <property type="component" value="Unassembled WGS sequence"/>
</dbReference>
<dbReference type="InterPro" id="IPR010987">
    <property type="entry name" value="Glutathione-S-Trfase_C-like"/>
</dbReference>
<evidence type="ECO:0000313" key="4">
    <source>
        <dbReference type="Proteomes" id="UP000433309"/>
    </source>
</evidence>
<proteinExistence type="predicted"/>
<dbReference type="PROSITE" id="PS50405">
    <property type="entry name" value="GST_CTER"/>
    <property type="match status" value="1"/>
</dbReference>
<accession>A0A6I2L9T1</accession>
<dbReference type="EMBL" id="WKJK01000031">
    <property type="protein sequence ID" value="MRW94603.1"/>
    <property type="molecule type" value="Genomic_DNA"/>
</dbReference>
<dbReference type="PROSITE" id="PS50404">
    <property type="entry name" value="GST_NTER"/>
    <property type="match status" value="1"/>
</dbReference>
<dbReference type="PANTHER" id="PTHR44051">
    <property type="entry name" value="GLUTATHIONE S-TRANSFERASE-RELATED"/>
    <property type="match status" value="1"/>
</dbReference>
<evidence type="ECO:0000313" key="3">
    <source>
        <dbReference type="EMBL" id="MRW94603.1"/>
    </source>
</evidence>
<dbReference type="CDD" id="cd00570">
    <property type="entry name" value="GST_N_family"/>
    <property type="match status" value="1"/>
</dbReference>
<dbReference type="Pfam" id="PF00043">
    <property type="entry name" value="GST_C"/>
    <property type="match status" value="1"/>
</dbReference>
<dbReference type="SUPFAM" id="SSF52833">
    <property type="entry name" value="Thioredoxin-like"/>
    <property type="match status" value="1"/>
</dbReference>
<reference evidence="3 4" key="1">
    <citation type="submission" date="2019-11" db="EMBL/GenBank/DDBJ databases">
        <title>Novel species isolated from a subtropical stream in China.</title>
        <authorList>
            <person name="Lu H."/>
        </authorList>
    </citation>
    <scope>NUCLEOTIDE SEQUENCE [LARGE SCALE GENOMIC DNA]</scope>
    <source>
        <strain evidence="3 4">FT80W</strain>
    </source>
</reference>
<dbReference type="CDD" id="cd00299">
    <property type="entry name" value="GST_C_family"/>
    <property type="match status" value="1"/>
</dbReference>
<protein>
    <submittedName>
        <fullName evidence="3">Glutathione S-transferase family protein</fullName>
    </submittedName>
</protein>
<dbReference type="SFLD" id="SFLDG00358">
    <property type="entry name" value="Main_(cytGST)"/>
    <property type="match status" value="1"/>
</dbReference>
<dbReference type="InterPro" id="IPR004045">
    <property type="entry name" value="Glutathione_S-Trfase_N"/>
</dbReference>
<dbReference type="SFLD" id="SFLDS00019">
    <property type="entry name" value="Glutathione_Transferase_(cytos"/>
    <property type="match status" value="1"/>
</dbReference>
<name>A0A6I2L9T1_9BURK</name>